<feature type="compositionally biased region" description="Basic and acidic residues" evidence="1">
    <location>
        <begin position="277"/>
        <end position="288"/>
    </location>
</feature>
<feature type="compositionally biased region" description="Basic residues" evidence="1">
    <location>
        <begin position="649"/>
        <end position="658"/>
    </location>
</feature>
<feature type="compositionally biased region" description="Polar residues" evidence="1">
    <location>
        <begin position="417"/>
        <end position="427"/>
    </location>
</feature>
<evidence type="ECO:0000313" key="3">
    <source>
        <dbReference type="Proteomes" id="UP000241546"/>
    </source>
</evidence>
<feature type="compositionally biased region" description="Basic residues" evidence="1">
    <location>
        <begin position="429"/>
        <end position="441"/>
    </location>
</feature>
<feature type="compositionally biased region" description="Basic and acidic residues" evidence="1">
    <location>
        <begin position="581"/>
        <end position="591"/>
    </location>
</feature>
<feature type="non-terminal residue" evidence="2">
    <location>
        <position position="1"/>
    </location>
</feature>
<reference evidence="3" key="1">
    <citation type="submission" date="2016-07" db="EMBL/GenBank/DDBJ databases">
        <title>Multiple horizontal gene transfer events from other fungi enriched the ability of initially mycotrophic Trichoderma (Ascomycota) to feed on dead plant biomass.</title>
        <authorList>
            <consortium name="DOE Joint Genome Institute"/>
            <person name="Atanasova L."/>
            <person name="Chenthamara K."/>
            <person name="Zhang J."/>
            <person name="Grujic M."/>
            <person name="Henrissat B."/>
            <person name="Kuo A."/>
            <person name="Aerts A."/>
            <person name="Salamov A."/>
            <person name="Lipzen A."/>
            <person name="Labutti K."/>
            <person name="Barry K."/>
            <person name="Miao Y."/>
            <person name="Rahimi M.J."/>
            <person name="Shen Q."/>
            <person name="Grigoriev I.V."/>
            <person name="Kubicek C.P."/>
            <person name="Druzhinina I.S."/>
        </authorList>
    </citation>
    <scope>NUCLEOTIDE SEQUENCE [LARGE SCALE GENOMIC DNA]</scope>
    <source>
        <strain evidence="3">TUCIM 6016</strain>
    </source>
</reference>
<feature type="region of interest" description="Disordered" evidence="1">
    <location>
        <begin position="377"/>
        <end position="487"/>
    </location>
</feature>
<dbReference type="EMBL" id="KZ680210">
    <property type="protein sequence ID" value="PTB67874.1"/>
    <property type="molecule type" value="Genomic_DNA"/>
</dbReference>
<dbReference type="RefSeq" id="XP_024751194.1">
    <property type="nucleotide sequence ID" value="XM_024888918.1"/>
</dbReference>
<proteinExistence type="predicted"/>
<organism evidence="2 3">
    <name type="scientific">Trichoderma citrinoviride</name>
    <dbReference type="NCBI Taxonomy" id="58853"/>
    <lineage>
        <taxon>Eukaryota</taxon>
        <taxon>Fungi</taxon>
        <taxon>Dikarya</taxon>
        <taxon>Ascomycota</taxon>
        <taxon>Pezizomycotina</taxon>
        <taxon>Sordariomycetes</taxon>
        <taxon>Hypocreomycetidae</taxon>
        <taxon>Hypocreales</taxon>
        <taxon>Hypocreaceae</taxon>
        <taxon>Trichoderma</taxon>
    </lineage>
</organism>
<feature type="region of interest" description="Disordered" evidence="1">
    <location>
        <begin position="332"/>
        <end position="362"/>
    </location>
</feature>
<feature type="compositionally biased region" description="Basic and acidic residues" evidence="1">
    <location>
        <begin position="84"/>
        <end position="94"/>
    </location>
</feature>
<dbReference type="OrthoDB" id="3440029at2759"/>
<gene>
    <name evidence="2" type="ORF">BBK36DRAFT_1081682</name>
</gene>
<evidence type="ECO:0000313" key="2">
    <source>
        <dbReference type="EMBL" id="PTB67874.1"/>
    </source>
</evidence>
<feature type="compositionally biased region" description="Basic residues" evidence="1">
    <location>
        <begin position="224"/>
        <end position="238"/>
    </location>
</feature>
<dbReference type="Proteomes" id="UP000241546">
    <property type="component" value="Unassembled WGS sequence"/>
</dbReference>
<protein>
    <submittedName>
        <fullName evidence="2">Uncharacterized protein</fullName>
    </submittedName>
</protein>
<dbReference type="GeneID" id="36597037"/>
<evidence type="ECO:0000256" key="1">
    <source>
        <dbReference type="SAM" id="MobiDB-lite"/>
    </source>
</evidence>
<keyword evidence="3" id="KW-1185">Reference proteome</keyword>
<name>A0A2T4BEW1_9HYPO</name>
<feature type="non-terminal residue" evidence="2">
    <location>
        <position position="658"/>
    </location>
</feature>
<accession>A0A2T4BEW1</accession>
<feature type="region of interest" description="Disordered" evidence="1">
    <location>
        <begin position="503"/>
        <end position="658"/>
    </location>
</feature>
<feature type="compositionally biased region" description="Polar residues" evidence="1">
    <location>
        <begin position="306"/>
        <end position="316"/>
    </location>
</feature>
<feature type="compositionally biased region" description="Basic and acidic residues" evidence="1">
    <location>
        <begin position="614"/>
        <end position="630"/>
    </location>
</feature>
<feature type="compositionally biased region" description="Pro residues" evidence="1">
    <location>
        <begin position="342"/>
        <end position="354"/>
    </location>
</feature>
<dbReference type="AlphaFoldDB" id="A0A2T4BEW1"/>
<feature type="region of interest" description="Disordered" evidence="1">
    <location>
        <begin position="216"/>
        <end position="261"/>
    </location>
</feature>
<feature type="region of interest" description="Disordered" evidence="1">
    <location>
        <begin position="277"/>
        <end position="317"/>
    </location>
</feature>
<sequence length="658" mass="74191">IQLGSNRPASQPRRLEPHQSPTRQSSSQQIGERVSSRVHHPGPAMMPPHFSSFIPSQQGHIPHAQTSSPSMMPPHSPRTLHQSTPERPHSRRNVDVFDIRDEDLITEAGAHKRLTSYIVIRLERATDPSAVDSQGSALSPTWEKASHLMRKDVSQRDARRQVRKLDTETGSVADKKRCLPSAIRRQLEHAWRNLERAEDDARFVYTLAQVDLKSKGVETDGREKKHKKRSKDRHRSKGSSRGETKREPMSVTAYFRREPGRNGDCVRMLKMQLAERRQDGGEAHDDHLPTMARDQSPPPRPIQAGAPTNPSRQSAFEPQLQRRLILSQPFSTTAHHPARSAHPPPAPFPPPGSHPLPLSLPVHNSRNISQAIEAQNRRIQSHAPGMERQPTARSYNSRSSVTSFSSLSTEDSERIITPSSSLGQSHSLPRPRLHQSHHHHDGLRGRSRDRQHRIGDDSVVLEVARPPRRHNPAESFISIPPAAPDPIEAVSEADTVRRREQRTYQDGVMDAQHTARSIAGGSAPRPSRSIRDPSEGQKAPVYRTARSPAGGNHDMDQLGNRVSRTSLADGPRNRPGQARDPITHHGYMEAPRRRRDGFDDDGLVTAEPVRGTWRRRDAQRYMAERRRTDQDAWDLGRTSPLQYGEGQRRVSRYSSYRR</sequence>
<feature type="compositionally biased region" description="Polar residues" evidence="1">
    <location>
        <begin position="19"/>
        <end position="30"/>
    </location>
</feature>
<feature type="compositionally biased region" description="Low complexity" evidence="1">
    <location>
        <begin position="394"/>
        <end position="409"/>
    </location>
</feature>
<feature type="compositionally biased region" description="Basic and acidic residues" evidence="1">
    <location>
        <begin position="442"/>
        <end position="456"/>
    </location>
</feature>
<feature type="region of interest" description="Disordered" evidence="1">
    <location>
        <begin position="1"/>
        <end position="94"/>
    </location>
</feature>